<sequence length="230" mass="25181">ASIEQHGPHLPTGTDTIIGYALGQAVAKKMGNALVAPVIRPALSRHHIDFPGTITLRMKTFVKVLEEYCQSLRHHGFKNVVLFVSHGGNSDALNAFIPSIAKKVAPDIRLLVVYPLEKNVKSLQELLAERGITRQRAGVHAGFSETSVMLTLRPDLVAMDKARPGLIDEEFYQPENIERSKISSFIHGVKSQSENGVLGDPTGSSAELGKLIFERKVNDIVEEIKNNLTA</sequence>
<proteinExistence type="predicted"/>
<dbReference type="InterPro" id="IPR024087">
    <property type="entry name" value="Creatininase-like_sf"/>
</dbReference>
<dbReference type="Pfam" id="PF02633">
    <property type="entry name" value="Creatininase"/>
    <property type="match status" value="1"/>
</dbReference>
<protein>
    <recommendedName>
        <fullName evidence="6">Creatininase family protein</fullName>
    </recommendedName>
</protein>
<comment type="cofactor">
    <cofactor evidence="1">
        <name>Zn(2+)</name>
        <dbReference type="ChEBI" id="CHEBI:29105"/>
    </cofactor>
</comment>
<gene>
    <name evidence="5" type="ORF">S06H3_18860</name>
</gene>
<reference evidence="5" key="1">
    <citation type="journal article" date="2014" name="Front. Microbiol.">
        <title>High frequency of phylogenetically diverse reductive dehalogenase-homologous genes in deep subseafloor sedimentary metagenomes.</title>
        <authorList>
            <person name="Kawai M."/>
            <person name="Futagami T."/>
            <person name="Toyoda A."/>
            <person name="Takaki Y."/>
            <person name="Nishi S."/>
            <person name="Hori S."/>
            <person name="Arai W."/>
            <person name="Tsubouchi T."/>
            <person name="Morono Y."/>
            <person name="Uchiyama I."/>
            <person name="Ito T."/>
            <person name="Fujiyama A."/>
            <person name="Inagaki F."/>
            <person name="Takami H."/>
        </authorList>
    </citation>
    <scope>NUCLEOTIDE SEQUENCE</scope>
    <source>
        <strain evidence="5">Expedition CK06-06</strain>
    </source>
</reference>
<evidence type="ECO:0000256" key="3">
    <source>
        <dbReference type="ARBA" id="ARBA00022801"/>
    </source>
</evidence>
<name>X1K7Y4_9ZZZZ</name>
<keyword evidence="3" id="KW-0378">Hydrolase</keyword>
<evidence type="ECO:0000313" key="5">
    <source>
        <dbReference type="EMBL" id="GAI02683.1"/>
    </source>
</evidence>
<organism evidence="5">
    <name type="scientific">marine sediment metagenome</name>
    <dbReference type="NCBI Taxonomy" id="412755"/>
    <lineage>
        <taxon>unclassified sequences</taxon>
        <taxon>metagenomes</taxon>
        <taxon>ecological metagenomes</taxon>
    </lineage>
</organism>
<dbReference type="EMBL" id="BARV01009588">
    <property type="protein sequence ID" value="GAI02683.1"/>
    <property type="molecule type" value="Genomic_DNA"/>
</dbReference>
<keyword evidence="4" id="KW-0862">Zinc</keyword>
<evidence type="ECO:0008006" key="6">
    <source>
        <dbReference type="Google" id="ProtNLM"/>
    </source>
</evidence>
<evidence type="ECO:0000256" key="1">
    <source>
        <dbReference type="ARBA" id="ARBA00001947"/>
    </source>
</evidence>
<evidence type="ECO:0000256" key="4">
    <source>
        <dbReference type="ARBA" id="ARBA00022833"/>
    </source>
</evidence>
<dbReference type="SUPFAM" id="SSF102215">
    <property type="entry name" value="Creatininase"/>
    <property type="match status" value="1"/>
</dbReference>
<feature type="non-terminal residue" evidence="5">
    <location>
        <position position="1"/>
    </location>
</feature>
<dbReference type="GO" id="GO:0016811">
    <property type="term" value="F:hydrolase activity, acting on carbon-nitrogen (but not peptide) bonds, in linear amides"/>
    <property type="evidence" value="ECO:0007669"/>
    <property type="project" value="TreeGrafter"/>
</dbReference>
<keyword evidence="2" id="KW-0479">Metal-binding</keyword>
<dbReference type="InterPro" id="IPR003785">
    <property type="entry name" value="Creatininase/forma_Hydrolase"/>
</dbReference>
<dbReference type="GO" id="GO:0009231">
    <property type="term" value="P:riboflavin biosynthetic process"/>
    <property type="evidence" value="ECO:0007669"/>
    <property type="project" value="TreeGrafter"/>
</dbReference>
<evidence type="ECO:0000256" key="2">
    <source>
        <dbReference type="ARBA" id="ARBA00022723"/>
    </source>
</evidence>
<dbReference type="PANTHER" id="PTHR35005">
    <property type="entry name" value="3-DEHYDRO-SCYLLO-INOSOSE HYDROLASE"/>
    <property type="match status" value="1"/>
</dbReference>
<comment type="caution">
    <text evidence="5">The sequence shown here is derived from an EMBL/GenBank/DDBJ whole genome shotgun (WGS) entry which is preliminary data.</text>
</comment>
<dbReference type="PANTHER" id="PTHR35005:SF1">
    <property type="entry name" value="2-AMINO-5-FORMYLAMINO-6-RIBOSYLAMINOPYRIMIDIN-4(3H)-ONE 5'-MONOPHOSPHATE DEFORMYLASE"/>
    <property type="match status" value="1"/>
</dbReference>
<accession>X1K7Y4</accession>
<dbReference type="GO" id="GO:0046872">
    <property type="term" value="F:metal ion binding"/>
    <property type="evidence" value="ECO:0007669"/>
    <property type="project" value="UniProtKB-KW"/>
</dbReference>
<dbReference type="Gene3D" id="3.40.50.10310">
    <property type="entry name" value="Creatininase"/>
    <property type="match status" value="1"/>
</dbReference>
<dbReference type="AlphaFoldDB" id="X1K7Y4"/>